<comment type="caution">
    <text evidence="1">The sequence shown here is derived from an EMBL/GenBank/DDBJ whole genome shotgun (WGS) entry which is preliminary data.</text>
</comment>
<gene>
    <name evidence="1" type="ORF">BDN70DRAFT_873180</name>
</gene>
<evidence type="ECO:0000313" key="1">
    <source>
        <dbReference type="EMBL" id="KAF9484017.1"/>
    </source>
</evidence>
<protein>
    <recommendedName>
        <fullName evidence="3">SnoaL-like domain-containing protein</fullName>
    </recommendedName>
</protein>
<evidence type="ECO:0008006" key="3">
    <source>
        <dbReference type="Google" id="ProtNLM"/>
    </source>
</evidence>
<dbReference type="Proteomes" id="UP000807469">
    <property type="component" value="Unassembled WGS sequence"/>
</dbReference>
<evidence type="ECO:0000313" key="2">
    <source>
        <dbReference type="Proteomes" id="UP000807469"/>
    </source>
</evidence>
<dbReference type="EMBL" id="MU155148">
    <property type="protein sequence ID" value="KAF9484017.1"/>
    <property type="molecule type" value="Genomic_DNA"/>
</dbReference>
<dbReference type="AlphaFoldDB" id="A0A9P5Z9C6"/>
<organism evidence="1 2">
    <name type="scientific">Pholiota conissans</name>
    <dbReference type="NCBI Taxonomy" id="109636"/>
    <lineage>
        <taxon>Eukaryota</taxon>
        <taxon>Fungi</taxon>
        <taxon>Dikarya</taxon>
        <taxon>Basidiomycota</taxon>
        <taxon>Agaricomycotina</taxon>
        <taxon>Agaricomycetes</taxon>
        <taxon>Agaricomycetidae</taxon>
        <taxon>Agaricales</taxon>
        <taxon>Agaricineae</taxon>
        <taxon>Strophariaceae</taxon>
        <taxon>Pholiota</taxon>
    </lineage>
</organism>
<sequence length="153" mass="17117">MTPTRKELSQASQTFCNAFAEKKNLAAILSLFSTTHEVSVVEHGLPILAPFLGRSFIGISGAQQYFRLISSLLSYDSISFSDYVVDPESMKVSVKGKGTFTWLSTKQSWDEIFIYTLDFDDELKVVQYQIWADSGAAYLAWHGELSHAKSCDI</sequence>
<proteinExistence type="predicted"/>
<keyword evidence="2" id="KW-1185">Reference proteome</keyword>
<accession>A0A9P5Z9C6</accession>
<dbReference type="OrthoDB" id="3352776at2759"/>
<dbReference type="Gene3D" id="3.10.450.50">
    <property type="match status" value="1"/>
</dbReference>
<name>A0A9P5Z9C6_9AGAR</name>
<reference evidence="1" key="1">
    <citation type="submission" date="2020-11" db="EMBL/GenBank/DDBJ databases">
        <authorList>
            <consortium name="DOE Joint Genome Institute"/>
            <person name="Ahrendt S."/>
            <person name="Riley R."/>
            <person name="Andreopoulos W."/>
            <person name="Labutti K."/>
            <person name="Pangilinan J."/>
            <person name="Ruiz-Duenas F.J."/>
            <person name="Barrasa J.M."/>
            <person name="Sanchez-Garcia M."/>
            <person name="Camarero S."/>
            <person name="Miyauchi S."/>
            <person name="Serrano A."/>
            <person name="Linde D."/>
            <person name="Babiker R."/>
            <person name="Drula E."/>
            <person name="Ayuso-Fernandez I."/>
            <person name="Pacheco R."/>
            <person name="Padilla G."/>
            <person name="Ferreira P."/>
            <person name="Barriuso J."/>
            <person name="Kellner H."/>
            <person name="Castanera R."/>
            <person name="Alfaro M."/>
            <person name="Ramirez L."/>
            <person name="Pisabarro A.G."/>
            <person name="Kuo A."/>
            <person name="Tritt A."/>
            <person name="Lipzen A."/>
            <person name="He G."/>
            <person name="Yan M."/>
            <person name="Ng V."/>
            <person name="Cullen D."/>
            <person name="Martin F."/>
            <person name="Rosso M.-N."/>
            <person name="Henrissat B."/>
            <person name="Hibbett D."/>
            <person name="Martinez A.T."/>
            <person name="Grigoriev I.V."/>
        </authorList>
    </citation>
    <scope>NUCLEOTIDE SEQUENCE</scope>
    <source>
        <strain evidence="1">CIRM-BRFM 674</strain>
    </source>
</reference>